<dbReference type="VEuPathDB" id="FungiDB:BO70DRAFT_287361"/>
<dbReference type="STRING" id="1448321.A0A317WMN4"/>
<dbReference type="OrthoDB" id="1601230at2759"/>
<dbReference type="InterPro" id="IPR011008">
    <property type="entry name" value="Dimeric_a/b-barrel"/>
</dbReference>
<organism evidence="3 4">
    <name type="scientific">Aspergillus heteromorphus CBS 117.55</name>
    <dbReference type="NCBI Taxonomy" id="1448321"/>
    <lineage>
        <taxon>Eukaryota</taxon>
        <taxon>Fungi</taxon>
        <taxon>Dikarya</taxon>
        <taxon>Ascomycota</taxon>
        <taxon>Pezizomycotina</taxon>
        <taxon>Eurotiomycetes</taxon>
        <taxon>Eurotiomycetidae</taxon>
        <taxon>Eurotiales</taxon>
        <taxon>Aspergillaceae</taxon>
        <taxon>Aspergillus</taxon>
        <taxon>Aspergillus subgen. Circumdati</taxon>
    </lineage>
</organism>
<dbReference type="InterPro" id="IPR013097">
    <property type="entry name" value="Dabb"/>
</dbReference>
<keyword evidence="1" id="KW-1133">Transmembrane helix</keyword>
<dbReference type="Pfam" id="PF07876">
    <property type="entry name" value="Dabb"/>
    <property type="match status" value="1"/>
</dbReference>
<accession>A0A317WMN4</accession>
<gene>
    <name evidence="3" type="ORF">BO70DRAFT_287361</name>
</gene>
<proteinExistence type="predicted"/>
<dbReference type="Gene3D" id="3.30.70.100">
    <property type="match status" value="1"/>
</dbReference>
<dbReference type="SUPFAM" id="SSF54909">
    <property type="entry name" value="Dimeric alpha+beta barrel"/>
    <property type="match status" value="1"/>
</dbReference>
<evidence type="ECO:0000313" key="3">
    <source>
        <dbReference type="EMBL" id="PWY87533.1"/>
    </source>
</evidence>
<dbReference type="AlphaFoldDB" id="A0A317WMN4"/>
<dbReference type="PROSITE" id="PS51502">
    <property type="entry name" value="S_R_A_B_BARREL"/>
    <property type="match status" value="1"/>
</dbReference>
<feature type="non-terminal residue" evidence="3">
    <location>
        <position position="1"/>
    </location>
</feature>
<name>A0A317WMN4_9EURO</name>
<protein>
    <recommendedName>
        <fullName evidence="2">Stress-response A/B barrel domain-containing protein</fullName>
    </recommendedName>
</protein>
<keyword evidence="4" id="KW-1185">Reference proteome</keyword>
<comment type="caution">
    <text evidence="3">The sequence shown here is derived from an EMBL/GenBank/DDBJ whole genome shotgun (WGS) entry which is preliminary data.</text>
</comment>
<keyword evidence="1" id="KW-0812">Transmembrane</keyword>
<keyword evidence="1" id="KW-0472">Membrane</keyword>
<dbReference type="RefSeq" id="XP_025401416.1">
    <property type="nucleotide sequence ID" value="XM_025539231.1"/>
</dbReference>
<evidence type="ECO:0000256" key="1">
    <source>
        <dbReference type="SAM" id="Phobius"/>
    </source>
</evidence>
<dbReference type="Proteomes" id="UP000247233">
    <property type="component" value="Unassembled WGS sequence"/>
</dbReference>
<dbReference type="GeneID" id="37061468"/>
<reference evidence="3 4" key="1">
    <citation type="submission" date="2016-12" db="EMBL/GenBank/DDBJ databases">
        <title>The genomes of Aspergillus section Nigri reveals drivers in fungal speciation.</title>
        <authorList>
            <consortium name="DOE Joint Genome Institute"/>
            <person name="Vesth T.C."/>
            <person name="Nybo J."/>
            <person name="Theobald S."/>
            <person name="Brandl J."/>
            <person name="Frisvad J.C."/>
            <person name="Nielsen K.F."/>
            <person name="Lyhne E.K."/>
            <person name="Kogle M.E."/>
            <person name="Kuo A."/>
            <person name="Riley R."/>
            <person name="Clum A."/>
            <person name="Nolan M."/>
            <person name="Lipzen A."/>
            <person name="Salamov A."/>
            <person name="Henrissat B."/>
            <person name="Wiebenga A."/>
            <person name="De Vries R.P."/>
            <person name="Grigoriev I.V."/>
            <person name="Mortensen U.H."/>
            <person name="Andersen M.R."/>
            <person name="Baker S.E."/>
        </authorList>
    </citation>
    <scope>NUCLEOTIDE SEQUENCE [LARGE SCALE GENOMIC DNA]</scope>
    <source>
        <strain evidence="3 4">CBS 117.55</strain>
    </source>
</reference>
<evidence type="ECO:0000313" key="4">
    <source>
        <dbReference type="Proteomes" id="UP000247233"/>
    </source>
</evidence>
<feature type="domain" description="Stress-response A/B barrel" evidence="2">
    <location>
        <begin position="1"/>
        <end position="78"/>
    </location>
</feature>
<feature type="transmembrane region" description="Helical" evidence="1">
    <location>
        <begin position="69"/>
        <end position="89"/>
    </location>
</feature>
<dbReference type="EMBL" id="MSFL01000006">
    <property type="protein sequence ID" value="PWY87533.1"/>
    <property type="molecule type" value="Genomic_DNA"/>
</dbReference>
<sequence>LELRNKCVEPDTGRAYMKGLKAGAFRRWEPYNRGMTHGFVLEFENQADLDYYLTEDPVHLEFSKNAAPLMYATAIFLLTVAKLTEIGFLRQ</sequence>
<evidence type="ECO:0000259" key="2">
    <source>
        <dbReference type="PROSITE" id="PS51502"/>
    </source>
</evidence>